<evidence type="ECO:0000256" key="3">
    <source>
        <dbReference type="ARBA" id="ARBA00022741"/>
    </source>
</evidence>
<dbReference type="EC" id="6.1.1.19" evidence="8"/>
<keyword evidence="13" id="KW-1185">Reference proteome</keyword>
<keyword evidence="5 8" id="KW-0648">Protein biosynthesis</keyword>
<reference evidence="12 13" key="1">
    <citation type="submission" date="2023-04" db="EMBL/GenBank/DDBJ databases">
        <title>Genome sequence of Halobacillus naozhouensis KACC 21980.</title>
        <authorList>
            <person name="Kim S."/>
            <person name="Heo J."/>
            <person name="Kwon S.-W."/>
        </authorList>
    </citation>
    <scope>NUCLEOTIDE SEQUENCE [LARGE SCALE GENOMIC DNA]</scope>
    <source>
        <strain evidence="12 13">KCTC 13234</strain>
    </source>
</reference>
<protein>
    <recommendedName>
        <fullName evidence="8">Arginine--tRNA ligase</fullName>
        <ecNumber evidence="8">6.1.1.19</ecNumber>
    </recommendedName>
    <alternativeName>
        <fullName evidence="8">Arginyl-tRNA synthetase</fullName>
        <shortName evidence="8">ArgRS</shortName>
    </alternativeName>
</protein>
<proteinExistence type="inferred from homology"/>
<evidence type="ECO:0000256" key="6">
    <source>
        <dbReference type="ARBA" id="ARBA00023146"/>
    </source>
</evidence>
<dbReference type="InterPro" id="IPR001278">
    <property type="entry name" value="Arg-tRNA-ligase"/>
</dbReference>
<comment type="subcellular location">
    <subcellularLocation>
        <location evidence="8">Cytoplasm</location>
    </subcellularLocation>
</comment>
<dbReference type="Gene3D" id="3.30.1360.70">
    <property type="entry name" value="Arginyl tRNA synthetase N-terminal domain"/>
    <property type="match status" value="1"/>
</dbReference>
<dbReference type="Pfam" id="PF00750">
    <property type="entry name" value="tRNA-synt_1d"/>
    <property type="match status" value="1"/>
</dbReference>
<evidence type="ECO:0000256" key="8">
    <source>
        <dbReference type="HAMAP-Rule" id="MF_00123"/>
    </source>
</evidence>
<dbReference type="SUPFAM" id="SSF52374">
    <property type="entry name" value="Nucleotidylyl transferase"/>
    <property type="match status" value="1"/>
</dbReference>
<dbReference type="HAMAP" id="MF_00123">
    <property type="entry name" value="Arg_tRNA_synth"/>
    <property type="match status" value="1"/>
</dbReference>
<evidence type="ECO:0000256" key="5">
    <source>
        <dbReference type="ARBA" id="ARBA00022917"/>
    </source>
</evidence>
<dbReference type="EMBL" id="CP121671">
    <property type="protein sequence ID" value="WFT75771.1"/>
    <property type="molecule type" value="Genomic_DNA"/>
</dbReference>
<dbReference type="CDD" id="cd00671">
    <property type="entry name" value="ArgRS_core"/>
    <property type="match status" value="1"/>
</dbReference>
<dbReference type="InterPro" id="IPR014729">
    <property type="entry name" value="Rossmann-like_a/b/a_fold"/>
</dbReference>
<dbReference type="InterPro" id="IPR035684">
    <property type="entry name" value="ArgRS_core"/>
</dbReference>
<organism evidence="12 13">
    <name type="scientific">Halobacillus naozhouensis</name>
    <dbReference type="NCBI Taxonomy" id="554880"/>
    <lineage>
        <taxon>Bacteria</taxon>
        <taxon>Bacillati</taxon>
        <taxon>Bacillota</taxon>
        <taxon>Bacilli</taxon>
        <taxon>Bacillales</taxon>
        <taxon>Bacillaceae</taxon>
        <taxon>Halobacillus</taxon>
    </lineage>
</organism>
<evidence type="ECO:0000313" key="13">
    <source>
        <dbReference type="Proteomes" id="UP001221597"/>
    </source>
</evidence>
<dbReference type="Gene3D" id="1.10.730.10">
    <property type="entry name" value="Isoleucyl-tRNA Synthetase, Domain 1"/>
    <property type="match status" value="1"/>
</dbReference>
<dbReference type="CDD" id="cd07956">
    <property type="entry name" value="Anticodon_Ia_Arg"/>
    <property type="match status" value="1"/>
</dbReference>
<dbReference type="PANTHER" id="PTHR11956:SF5">
    <property type="entry name" value="ARGININE--TRNA LIGASE, CYTOPLASMIC"/>
    <property type="match status" value="1"/>
</dbReference>
<accession>A0ABY8J4G7</accession>
<keyword evidence="4 8" id="KW-0067">ATP-binding</keyword>
<dbReference type="RefSeq" id="WP_283077735.1">
    <property type="nucleotide sequence ID" value="NZ_CP121671.1"/>
</dbReference>
<dbReference type="Proteomes" id="UP001221597">
    <property type="component" value="Chromosome"/>
</dbReference>
<dbReference type="SUPFAM" id="SSF47323">
    <property type="entry name" value="Anticodon-binding domain of a subclass of class I aminoacyl-tRNA synthetases"/>
    <property type="match status" value="1"/>
</dbReference>
<comment type="catalytic activity">
    <reaction evidence="7 8">
        <text>tRNA(Arg) + L-arginine + ATP = L-arginyl-tRNA(Arg) + AMP + diphosphate</text>
        <dbReference type="Rhea" id="RHEA:20301"/>
        <dbReference type="Rhea" id="RHEA-COMP:9658"/>
        <dbReference type="Rhea" id="RHEA-COMP:9673"/>
        <dbReference type="ChEBI" id="CHEBI:30616"/>
        <dbReference type="ChEBI" id="CHEBI:32682"/>
        <dbReference type="ChEBI" id="CHEBI:33019"/>
        <dbReference type="ChEBI" id="CHEBI:78442"/>
        <dbReference type="ChEBI" id="CHEBI:78513"/>
        <dbReference type="ChEBI" id="CHEBI:456215"/>
        <dbReference type="EC" id="6.1.1.19"/>
    </reaction>
</comment>
<keyword evidence="6 8" id="KW-0030">Aminoacyl-tRNA synthetase</keyword>
<dbReference type="InterPro" id="IPR008909">
    <property type="entry name" value="DALR_anticod-bd"/>
</dbReference>
<dbReference type="NCBIfam" id="TIGR00456">
    <property type="entry name" value="argS"/>
    <property type="match status" value="1"/>
</dbReference>
<dbReference type="Pfam" id="PF05746">
    <property type="entry name" value="DALR_1"/>
    <property type="match status" value="1"/>
</dbReference>
<feature type="domain" description="Arginyl tRNA synthetase N-terminal" evidence="11">
    <location>
        <begin position="4"/>
        <end position="83"/>
    </location>
</feature>
<evidence type="ECO:0000313" key="12">
    <source>
        <dbReference type="EMBL" id="WFT75771.1"/>
    </source>
</evidence>
<evidence type="ECO:0000256" key="7">
    <source>
        <dbReference type="ARBA" id="ARBA00049339"/>
    </source>
</evidence>
<dbReference type="Gene3D" id="3.40.50.620">
    <property type="entry name" value="HUPs"/>
    <property type="match status" value="1"/>
</dbReference>
<dbReference type="PRINTS" id="PR01038">
    <property type="entry name" value="TRNASYNTHARG"/>
</dbReference>
<dbReference type="SUPFAM" id="SSF55190">
    <property type="entry name" value="Arginyl-tRNA synthetase (ArgRS), N-terminal 'additional' domain"/>
    <property type="match status" value="1"/>
</dbReference>
<feature type="short sequence motif" description="'HIGH' region" evidence="8">
    <location>
        <begin position="121"/>
        <end position="131"/>
    </location>
</feature>
<comment type="subunit">
    <text evidence="8">Monomer.</text>
</comment>
<keyword evidence="8" id="KW-0963">Cytoplasm</keyword>
<dbReference type="InterPro" id="IPR036695">
    <property type="entry name" value="Arg-tRNA-synth_N_sf"/>
</dbReference>
<evidence type="ECO:0000259" key="10">
    <source>
        <dbReference type="SMART" id="SM00836"/>
    </source>
</evidence>
<dbReference type="Pfam" id="PF03485">
    <property type="entry name" value="Arg_tRNA_synt_N"/>
    <property type="match status" value="1"/>
</dbReference>
<evidence type="ECO:0000256" key="2">
    <source>
        <dbReference type="ARBA" id="ARBA00022598"/>
    </source>
</evidence>
<gene>
    <name evidence="8 12" type="primary">argS</name>
    <name evidence="12" type="ORF">P9989_05145</name>
</gene>
<evidence type="ECO:0000256" key="1">
    <source>
        <dbReference type="ARBA" id="ARBA00005594"/>
    </source>
</evidence>
<keyword evidence="2 8" id="KW-0436">Ligase</keyword>
<keyword evidence="3 8" id="KW-0547">Nucleotide-binding</keyword>
<dbReference type="SMART" id="SM01016">
    <property type="entry name" value="Arg_tRNA_synt_N"/>
    <property type="match status" value="1"/>
</dbReference>
<name>A0ABY8J4G7_9BACI</name>
<evidence type="ECO:0000259" key="11">
    <source>
        <dbReference type="SMART" id="SM01016"/>
    </source>
</evidence>
<comment type="similarity">
    <text evidence="1 8 9">Belongs to the class-I aminoacyl-tRNA synthetase family.</text>
</comment>
<sequence>MEKHVLALQLSHLLGEEFSREWVYSLIEIPKQEKFGDLAFPCFQLAKSFRQSPAKIAAQLAPRLEHDLFASAQPAGGYINIFLNQPVLTEQTLKQILTEGTNYGSHQFGADQNVVLDMSAPNIAKPFSMGHLRSTVIGNALANLAEKCGYETMKINYIGDYGTQFGKLLAAYQKWGDDEQIRSNPIPELTKIYVRFHEEAEQDPSLIEEGRHWFKKLEGNDAEAVKHWKWFKDASLEEFNKIYDLLGVTFDLTRGEAYYNDKMDGTVYQLKENGLLTDSEGAKVVRLDDEGLPPCLIKKSNGTTIYATRDLTAAIDRYNSYQFNEALYVVGHEQTLHFQQIKHVLAKLNLPWAQDVKHISFGMMLQNGSKMSTRKGKTILLKEVLAEAIDQAKTNIEDKNPALINKEEVAKQVGVGAVIFHDLKHDRRNDVEFSLKDMLTFEGDTAPYLQYANARAQSLLEKAKYVQEDAEVSLHDPNAWTVVKQLRLFPEMVMRAYTDYDPSKIARYLLDLAKAFNKYYAGTKILQEEQLHARLTLVYGFSVVLKEGLRLLGIHTPEKM</sequence>
<evidence type="ECO:0000256" key="4">
    <source>
        <dbReference type="ARBA" id="ARBA00022840"/>
    </source>
</evidence>
<dbReference type="SMART" id="SM00836">
    <property type="entry name" value="DALR_1"/>
    <property type="match status" value="1"/>
</dbReference>
<evidence type="ECO:0000256" key="9">
    <source>
        <dbReference type="RuleBase" id="RU363038"/>
    </source>
</evidence>
<dbReference type="GO" id="GO:0004814">
    <property type="term" value="F:arginine-tRNA ligase activity"/>
    <property type="evidence" value="ECO:0007669"/>
    <property type="project" value="UniProtKB-EC"/>
</dbReference>
<dbReference type="InterPro" id="IPR009080">
    <property type="entry name" value="tRNAsynth_Ia_anticodon-bd"/>
</dbReference>
<dbReference type="PANTHER" id="PTHR11956">
    <property type="entry name" value="ARGINYL-TRNA SYNTHETASE"/>
    <property type="match status" value="1"/>
</dbReference>
<dbReference type="InterPro" id="IPR005148">
    <property type="entry name" value="Arg-tRNA-synth_N"/>
</dbReference>
<feature type="domain" description="DALR anticodon binding" evidence="10">
    <location>
        <begin position="449"/>
        <end position="560"/>
    </location>
</feature>